<feature type="transmembrane region" description="Helical" evidence="8">
    <location>
        <begin position="205"/>
        <end position="223"/>
    </location>
</feature>
<keyword evidence="6 8" id="KW-1133">Transmembrane helix</keyword>
<keyword evidence="3" id="KW-0813">Transport</keyword>
<proteinExistence type="inferred from homology"/>
<comment type="similarity">
    <text evidence="2">Belongs to the binding-protein-dependent transport system permease family. FecCD subfamily.</text>
</comment>
<sequence length="346" mass="36781">MALPLYERRVKHFFASLIILVTLLLFTFTLSLSIGSAMLDPVKVFKAIFLKPFGYSAEDNIDVIAMLRLSRALASLFCGASLALAGLLMQTITRNPLADPYIFGLSSTALTAVALGIILIPNLMVYKVYMIIVSFLGALAGYILTLSLSKLGGGSSLAMVLAGIAIASLFSGVSHILLYIVQQIVKTPYVYLLMGSVSTVLQRDLLFLALPTLLFAALIPALFKPLNAYLYGDEYAKQLGFNPTLVRDSAAFIAALLTAITIAFVGIVGFIGLAAPHIARFLVGSDHRFAAPIVALVGALLTLLADIVVKLVSLFAGAVGELPLGVVTAVIGAPFLAYLIVKKVRE</sequence>
<reference evidence="9" key="1">
    <citation type="journal article" date="2020" name="mSystems">
        <title>Genome- and Community-Level Interaction Insights into Carbon Utilization and Element Cycling Functions of Hydrothermarchaeota in Hydrothermal Sediment.</title>
        <authorList>
            <person name="Zhou Z."/>
            <person name="Liu Y."/>
            <person name="Xu W."/>
            <person name="Pan J."/>
            <person name="Luo Z.H."/>
            <person name="Li M."/>
        </authorList>
    </citation>
    <scope>NUCLEOTIDE SEQUENCE [LARGE SCALE GENOMIC DNA]</scope>
    <source>
        <strain evidence="9">SpSt-125</strain>
    </source>
</reference>
<evidence type="ECO:0000256" key="2">
    <source>
        <dbReference type="ARBA" id="ARBA00007935"/>
    </source>
</evidence>
<dbReference type="AlphaFoldDB" id="A0A7J2U3V6"/>
<dbReference type="InterPro" id="IPR000522">
    <property type="entry name" value="ABC_transptr_permease_BtuC"/>
</dbReference>
<feature type="transmembrane region" description="Helical" evidence="8">
    <location>
        <begin position="126"/>
        <end position="144"/>
    </location>
</feature>
<accession>A0A7J2U3V6</accession>
<evidence type="ECO:0000256" key="5">
    <source>
        <dbReference type="ARBA" id="ARBA00022692"/>
    </source>
</evidence>
<feature type="transmembrane region" description="Helical" evidence="8">
    <location>
        <begin position="250"/>
        <end position="273"/>
    </location>
</feature>
<comment type="caution">
    <text evidence="9">The sequence shown here is derived from an EMBL/GenBank/DDBJ whole genome shotgun (WGS) entry which is preliminary data.</text>
</comment>
<keyword evidence="4" id="KW-1003">Cell membrane</keyword>
<evidence type="ECO:0000256" key="4">
    <source>
        <dbReference type="ARBA" id="ARBA00022475"/>
    </source>
</evidence>
<feature type="transmembrane region" description="Helical" evidence="8">
    <location>
        <begin position="101"/>
        <end position="120"/>
    </location>
</feature>
<protein>
    <submittedName>
        <fullName evidence="9">Iron ABC transporter permease</fullName>
    </submittedName>
</protein>
<feature type="transmembrane region" description="Helical" evidence="8">
    <location>
        <begin position="12"/>
        <end position="34"/>
    </location>
</feature>
<dbReference type="PANTHER" id="PTHR30472:SF25">
    <property type="entry name" value="ABC TRANSPORTER PERMEASE PROTEIN MJ0876-RELATED"/>
    <property type="match status" value="1"/>
</dbReference>
<evidence type="ECO:0000313" key="9">
    <source>
        <dbReference type="EMBL" id="HEM67488.1"/>
    </source>
</evidence>
<feature type="transmembrane region" description="Helical" evidence="8">
    <location>
        <begin position="293"/>
        <end position="316"/>
    </location>
</feature>
<feature type="transmembrane region" description="Helical" evidence="8">
    <location>
        <begin position="72"/>
        <end position="89"/>
    </location>
</feature>
<comment type="subcellular location">
    <subcellularLocation>
        <location evidence="1">Cell membrane</location>
        <topology evidence="1">Multi-pass membrane protein</topology>
    </subcellularLocation>
</comment>
<gene>
    <name evidence="9" type="ORF">ENO26_08010</name>
</gene>
<dbReference type="GO" id="GO:0022857">
    <property type="term" value="F:transmembrane transporter activity"/>
    <property type="evidence" value="ECO:0007669"/>
    <property type="project" value="InterPro"/>
</dbReference>
<dbReference type="Gene3D" id="1.10.3470.10">
    <property type="entry name" value="ABC transporter involved in vitamin B12 uptake, BtuC"/>
    <property type="match status" value="1"/>
</dbReference>
<dbReference type="EMBL" id="DSEU01000052">
    <property type="protein sequence ID" value="HEM67488.1"/>
    <property type="molecule type" value="Genomic_DNA"/>
</dbReference>
<feature type="transmembrane region" description="Helical" evidence="8">
    <location>
        <begin position="322"/>
        <end position="341"/>
    </location>
</feature>
<keyword evidence="5 8" id="KW-0812">Transmembrane</keyword>
<feature type="transmembrane region" description="Helical" evidence="8">
    <location>
        <begin position="151"/>
        <end position="170"/>
    </location>
</feature>
<dbReference type="GO" id="GO:0005886">
    <property type="term" value="C:plasma membrane"/>
    <property type="evidence" value="ECO:0007669"/>
    <property type="project" value="UniProtKB-SubCell"/>
</dbReference>
<dbReference type="SUPFAM" id="SSF81345">
    <property type="entry name" value="ABC transporter involved in vitamin B12 uptake, BtuC"/>
    <property type="match status" value="1"/>
</dbReference>
<dbReference type="CDD" id="cd06550">
    <property type="entry name" value="TM_ABC_iron-siderophores_like"/>
    <property type="match status" value="1"/>
</dbReference>
<keyword evidence="7 8" id="KW-0472">Membrane</keyword>
<dbReference type="InterPro" id="IPR037294">
    <property type="entry name" value="ABC_BtuC-like"/>
</dbReference>
<dbReference type="Pfam" id="PF01032">
    <property type="entry name" value="FecCD"/>
    <property type="match status" value="1"/>
</dbReference>
<evidence type="ECO:0000256" key="1">
    <source>
        <dbReference type="ARBA" id="ARBA00004651"/>
    </source>
</evidence>
<dbReference type="PANTHER" id="PTHR30472">
    <property type="entry name" value="FERRIC ENTEROBACTIN TRANSPORT SYSTEM PERMEASE PROTEIN"/>
    <property type="match status" value="1"/>
</dbReference>
<name>A0A7J2U3V6_9CREN</name>
<organism evidence="9">
    <name type="scientific">Ignisphaera aggregans</name>
    <dbReference type="NCBI Taxonomy" id="334771"/>
    <lineage>
        <taxon>Archaea</taxon>
        <taxon>Thermoproteota</taxon>
        <taxon>Thermoprotei</taxon>
        <taxon>Desulfurococcales</taxon>
        <taxon>Desulfurococcaceae</taxon>
        <taxon>Ignisphaera</taxon>
    </lineage>
</organism>
<evidence type="ECO:0000256" key="6">
    <source>
        <dbReference type="ARBA" id="ARBA00022989"/>
    </source>
</evidence>
<evidence type="ECO:0000256" key="3">
    <source>
        <dbReference type="ARBA" id="ARBA00022448"/>
    </source>
</evidence>
<evidence type="ECO:0000256" key="7">
    <source>
        <dbReference type="ARBA" id="ARBA00023136"/>
    </source>
</evidence>
<evidence type="ECO:0000256" key="8">
    <source>
        <dbReference type="SAM" id="Phobius"/>
    </source>
</evidence>